<reference evidence="20" key="1">
    <citation type="submission" date="2021-04" db="EMBL/GenBank/DDBJ databases">
        <title>Genome based classification of Actinospica acidithermotolerans sp. nov., an actinobacterium isolated from an Indonesian hot spring.</title>
        <authorList>
            <person name="Kusuma A.B."/>
            <person name="Putra K.E."/>
            <person name="Nafisah S."/>
            <person name="Loh J."/>
            <person name="Nouioui I."/>
            <person name="Goodfellow M."/>
        </authorList>
    </citation>
    <scope>NUCLEOTIDE SEQUENCE</scope>
    <source>
        <strain evidence="20">MGRD01-02</strain>
    </source>
</reference>
<dbReference type="InterPro" id="IPR012768">
    <property type="entry name" value="Trehalose_TreZ"/>
</dbReference>
<dbReference type="Proteomes" id="UP000676325">
    <property type="component" value="Unassembled WGS sequence"/>
</dbReference>
<evidence type="ECO:0000256" key="16">
    <source>
        <dbReference type="PIRSR" id="PIRSR006337-2"/>
    </source>
</evidence>
<evidence type="ECO:0000256" key="8">
    <source>
        <dbReference type="ARBA" id="ARBA00023277"/>
    </source>
</evidence>
<evidence type="ECO:0000259" key="19">
    <source>
        <dbReference type="SMART" id="SM00642"/>
    </source>
</evidence>
<comment type="pathway">
    <text evidence="2 14">Glycan biosynthesis; trehalose biosynthesis.</text>
</comment>
<dbReference type="PANTHER" id="PTHR43651:SF11">
    <property type="entry name" value="MALTO-OLIGOSYLTREHALOSE TREHALOHYDROLASE"/>
    <property type="match status" value="1"/>
</dbReference>
<dbReference type="SUPFAM" id="SSF81296">
    <property type="entry name" value="E set domains"/>
    <property type="match status" value="1"/>
</dbReference>
<dbReference type="Gene3D" id="1.10.10.760">
    <property type="entry name" value="E-set domains of sugar-utilizing enzymes"/>
    <property type="match status" value="1"/>
</dbReference>
<dbReference type="Gene3D" id="3.20.20.80">
    <property type="entry name" value="Glycosidases"/>
    <property type="match status" value="1"/>
</dbReference>
<dbReference type="InterPro" id="IPR044901">
    <property type="entry name" value="Trehalose_TreZ_E-set_sf"/>
</dbReference>
<evidence type="ECO:0000256" key="7">
    <source>
        <dbReference type="ARBA" id="ARBA00022801"/>
    </source>
</evidence>
<organism evidence="20 21">
    <name type="scientific">Actinospica acidithermotolerans</name>
    <dbReference type="NCBI Taxonomy" id="2828514"/>
    <lineage>
        <taxon>Bacteria</taxon>
        <taxon>Bacillati</taxon>
        <taxon>Actinomycetota</taxon>
        <taxon>Actinomycetes</taxon>
        <taxon>Catenulisporales</taxon>
        <taxon>Actinospicaceae</taxon>
        <taxon>Actinospica</taxon>
    </lineage>
</organism>
<evidence type="ECO:0000256" key="11">
    <source>
        <dbReference type="ARBA" id="ARBA00033284"/>
    </source>
</evidence>
<keyword evidence="7 14" id="KW-0378">Hydrolase</keyword>
<feature type="active site" description="Nucleophile" evidence="15">
    <location>
        <position position="244"/>
    </location>
</feature>
<keyword evidence="9 14" id="KW-0326">Glycosidase</keyword>
<dbReference type="AlphaFoldDB" id="A0A941E9Z2"/>
<dbReference type="SMART" id="SM00642">
    <property type="entry name" value="Aamy"/>
    <property type="match status" value="1"/>
</dbReference>
<name>A0A941E9Z2_9ACTN</name>
<evidence type="ECO:0000256" key="10">
    <source>
        <dbReference type="ARBA" id="ARBA00032057"/>
    </source>
</evidence>
<comment type="subcellular location">
    <subcellularLocation>
        <location evidence="1 15">Cytoplasm</location>
    </subcellularLocation>
</comment>
<comment type="caution">
    <text evidence="20">The sequence shown here is derived from an EMBL/GenBank/DDBJ whole genome shotgun (WGS) entry which is preliminary data.</text>
</comment>
<dbReference type="NCBIfam" id="TIGR02402">
    <property type="entry name" value="trehalose_TreZ"/>
    <property type="match status" value="1"/>
</dbReference>
<feature type="domain" description="Glycosyl hydrolase family 13 catalytic" evidence="19">
    <location>
        <begin position="76"/>
        <end position="444"/>
    </location>
</feature>
<dbReference type="PIRSF" id="PIRSF006337">
    <property type="entry name" value="Trehalose_TreZ"/>
    <property type="match status" value="1"/>
</dbReference>
<evidence type="ECO:0000256" key="1">
    <source>
        <dbReference type="ARBA" id="ARBA00004496"/>
    </source>
</evidence>
<protein>
    <recommendedName>
        <fullName evidence="5 13">Malto-oligosyltrehalose trehalohydrolase</fullName>
        <shortName evidence="14">MTHase</shortName>
        <ecNumber evidence="4 13">3.2.1.141</ecNumber>
    </recommendedName>
    <alternativeName>
        <fullName evidence="11 14">4-alpha-D-((1-&gt;4)-alpha-D-glucano)trehalose trehalohydrolase</fullName>
    </alternativeName>
    <alternativeName>
        <fullName evidence="10 14">Maltooligosyl trehalose trehalohydrolase</fullName>
    </alternativeName>
</protein>
<evidence type="ECO:0000256" key="13">
    <source>
        <dbReference type="NCBIfam" id="TIGR02402"/>
    </source>
</evidence>
<dbReference type="GO" id="GO:0005737">
    <property type="term" value="C:cytoplasm"/>
    <property type="evidence" value="ECO:0007669"/>
    <property type="project" value="UniProtKB-SubCell"/>
</dbReference>
<evidence type="ECO:0000256" key="12">
    <source>
        <dbReference type="ARBA" id="ARBA00034013"/>
    </source>
</evidence>
<keyword evidence="8" id="KW-0119">Carbohydrate metabolism</keyword>
<feature type="binding site" evidence="16">
    <location>
        <begin position="242"/>
        <end position="247"/>
    </location>
    <ligand>
        <name>substrate</name>
    </ligand>
</feature>
<evidence type="ECO:0000256" key="17">
    <source>
        <dbReference type="PIRSR" id="PIRSR006337-3"/>
    </source>
</evidence>
<dbReference type="EC" id="3.2.1.141" evidence="4 13"/>
<evidence type="ECO:0000256" key="4">
    <source>
        <dbReference type="ARBA" id="ARBA00012268"/>
    </source>
</evidence>
<dbReference type="InterPro" id="IPR017853">
    <property type="entry name" value="GH"/>
</dbReference>
<keyword evidence="6" id="KW-0963">Cytoplasm</keyword>
<evidence type="ECO:0000313" key="20">
    <source>
        <dbReference type="EMBL" id="MBR7827686.1"/>
    </source>
</evidence>
<dbReference type="Pfam" id="PF00128">
    <property type="entry name" value="Alpha-amylase"/>
    <property type="match status" value="1"/>
</dbReference>
<accession>A0A941E9Z2</accession>
<feature type="region of interest" description="Disordered" evidence="18">
    <location>
        <begin position="48"/>
        <end position="73"/>
    </location>
</feature>
<dbReference type="RefSeq" id="WP_212518826.1">
    <property type="nucleotide sequence ID" value="NZ_JAGSOH010000039.1"/>
</dbReference>
<keyword evidence="21" id="KW-1185">Reference proteome</keyword>
<feature type="compositionally biased region" description="Basic and acidic residues" evidence="18">
    <location>
        <begin position="56"/>
        <end position="65"/>
    </location>
</feature>
<evidence type="ECO:0000256" key="18">
    <source>
        <dbReference type="SAM" id="MobiDB-lite"/>
    </source>
</evidence>
<dbReference type="InterPro" id="IPR006047">
    <property type="entry name" value="GH13_cat_dom"/>
</dbReference>
<evidence type="ECO:0000256" key="15">
    <source>
        <dbReference type="PIRSR" id="PIRSR006337-1"/>
    </source>
</evidence>
<proteinExistence type="inferred from homology"/>
<evidence type="ECO:0000256" key="9">
    <source>
        <dbReference type="ARBA" id="ARBA00023295"/>
    </source>
</evidence>
<evidence type="ECO:0000256" key="6">
    <source>
        <dbReference type="ARBA" id="ARBA00022490"/>
    </source>
</evidence>
<comment type="similarity">
    <text evidence="3 14">Belongs to the glycosyl hydrolase 13 family.</text>
</comment>
<feature type="binding site" evidence="16">
    <location>
        <begin position="306"/>
        <end position="310"/>
    </location>
    <ligand>
        <name>substrate</name>
    </ligand>
</feature>
<evidence type="ECO:0000313" key="21">
    <source>
        <dbReference type="Proteomes" id="UP000676325"/>
    </source>
</evidence>
<feature type="binding site" evidence="16">
    <location>
        <begin position="376"/>
        <end position="381"/>
    </location>
    <ligand>
        <name>substrate</name>
    </ligand>
</feature>
<evidence type="ECO:0000256" key="5">
    <source>
        <dbReference type="ARBA" id="ARBA00015938"/>
    </source>
</evidence>
<comment type="catalytic activity">
    <reaction evidence="12 14">
        <text>hydrolysis of (1-&gt;4)-alpha-D-glucosidic linkage in 4-alpha-D-[(1-&gt;4)-alpha-D-glucanosyl]n trehalose to yield trehalose and (1-&gt;4)-alpha-D-glucan.</text>
        <dbReference type="EC" id="3.2.1.141"/>
    </reaction>
</comment>
<dbReference type="CDD" id="cd11325">
    <property type="entry name" value="AmyAc_GTHase"/>
    <property type="match status" value="1"/>
</dbReference>
<evidence type="ECO:0000256" key="3">
    <source>
        <dbReference type="ARBA" id="ARBA00008061"/>
    </source>
</evidence>
<gene>
    <name evidence="20" type="primary">treZ</name>
    <name evidence="20" type="ORF">KDK95_15310</name>
</gene>
<dbReference type="InterPro" id="IPR013783">
    <property type="entry name" value="Ig-like_fold"/>
</dbReference>
<feature type="site" description="Transition state stabilizer" evidence="17">
    <location>
        <position position="377"/>
    </location>
</feature>
<dbReference type="InterPro" id="IPR022567">
    <property type="entry name" value="DUF3459"/>
</dbReference>
<dbReference type="GO" id="GO:0033942">
    <property type="term" value="F:4-alpha-D-(1-&gt;4)-alpha-D-glucanotrehalose trehalohydrolase activity"/>
    <property type="evidence" value="ECO:0007669"/>
    <property type="project" value="UniProtKB-EC"/>
</dbReference>
<dbReference type="Gene3D" id="2.60.40.10">
    <property type="entry name" value="Immunoglobulins"/>
    <property type="match status" value="1"/>
</dbReference>
<dbReference type="PANTHER" id="PTHR43651">
    <property type="entry name" value="1,4-ALPHA-GLUCAN-BRANCHING ENZYME"/>
    <property type="match status" value="1"/>
</dbReference>
<feature type="active site" description="Proton donor" evidence="15">
    <location>
        <position position="281"/>
    </location>
</feature>
<dbReference type="GO" id="GO:0005992">
    <property type="term" value="P:trehalose biosynthetic process"/>
    <property type="evidence" value="ECO:0007669"/>
    <property type="project" value="UniProtKB-UniRule"/>
</dbReference>
<evidence type="ECO:0000256" key="2">
    <source>
        <dbReference type="ARBA" id="ARBA00005199"/>
    </source>
</evidence>
<dbReference type="Pfam" id="PF11941">
    <property type="entry name" value="DUF3459"/>
    <property type="match status" value="1"/>
</dbReference>
<evidence type="ECO:0000256" key="14">
    <source>
        <dbReference type="PIRNR" id="PIRNR006337"/>
    </source>
</evidence>
<sequence length="580" mass="62726">MTVIEVWAPNAKRVELDTGDALVPLHPTGRSGWHAAQIPAGTRSYAFRLDGGPPRPDPRSRRQPDGVHAPSALDDPAAFAWTDSGWHGRPLPGAVIYELHIGTFTAEGTFDAAVERLDHLVALGVDFVEVMPVAAFNGERGWGYDGVALWAVHEPYGGPEGLRRFVDACHARGLGVLLDVVYNHLGPSGNYLAEFGPYFTDAHRTPWGSAVNLDGAGSDEVRAFIIDNALFWLRENHLDGLRLDAVHALADNRALHVLEELSAAVDSLAASTGRQLHLIAETDRNDARTVTPRAAGGLGVHAQWSDDFHHALHSALTGERQGYYVDFGGLDALAKTLTSAFFHDGTYSTFRGRHHGRPVDTGQLDASRFVVSLQNHDQVGNRAQGDRIGASLSAGLRKVGAALLLTSPFTPQLFMGEEWNAGTPWQYFTSHPEPELADAVRKGRRAEFAAYGWPPDQVPDPQDPGTFAHSTLDWTEPGREPHAGLLAWYRALIALRRAEPDLTAPGFATVSVHVDDLARWILVRRGALHVAANLAPEPREVPVPAPFTVGEILLASDPGARVHGRGTSLTLPAESAAVLR</sequence>
<dbReference type="InterPro" id="IPR014756">
    <property type="entry name" value="Ig_E-set"/>
</dbReference>
<dbReference type="SUPFAM" id="SSF51445">
    <property type="entry name" value="(Trans)glycosidases"/>
    <property type="match status" value="1"/>
</dbReference>
<dbReference type="EMBL" id="JAGSOH010000039">
    <property type="protein sequence ID" value="MBR7827686.1"/>
    <property type="molecule type" value="Genomic_DNA"/>
</dbReference>